<protein>
    <recommendedName>
        <fullName evidence="5">MYND-type domain-containing protein</fullName>
    </recommendedName>
</protein>
<organism evidence="6 7">
    <name type="scientific">Ephemerocybe angulata</name>
    <dbReference type="NCBI Taxonomy" id="980116"/>
    <lineage>
        <taxon>Eukaryota</taxon>
        <taxon>Fungi</taxon>
        <taxon>Dikarya</taxon>
        <taxon>Basidiomycota</taxon>
        <taxon>Agaricomycotina</taxon>
        <taxon>Agaricomycetes</taxon>
        <taxon>Agaricomycetidae</taxon>
        <taxon>Agaricales</taxon>
        <taxon>Agaricineae</taxon>
        <taxon>Psathyrellaceae</taxon>
        <taxon>Ephemerocybe</taxon>
    </lineage>
</organism>
<accession>A0A8H6LWS6</accession>
<evidence type="ECO:0000313" key="7">
    <source>
        <dbReference type="Proteomes" id="UP000521943"/>
    </source>
</evidence>
<evidence type="ECO:0000256" key="1">
    <source>
        <dbReference type="ARBA" id="ARBA00022723"/>
    </source>
</evidence>
<evidence type="ECO:0000259" key="5">
    <source>
        <dbReference type="PROSITE" id="PS50865"/>
    </source>
</evidence>
<name>A0A8H6LWS6_9AGAR</name>
<comment type="caution">
    <text evidence="6">The sequence shown here is derived from an EMBL/GenBank/DDBJ whole genome shotgun (WGS) entry which is preliminary data.</text>
</comment>
<evidence type="ECO:0000313" key="6">
    <source>
        <dbReference type="EMBL" id="KAF6744994.1"/>
    </source>
</evidence>
<evidence type="ECO:0000256" key="3">
    <source>
        <dbReference type="ARBA" id="ARBA00022833"/>
    </source>
</evidence>
<evidence type="ECO:0000256" key="4">
    <source>
        <dbReference type="PROSITE-ProRule" id="PRU00134"/>
    </source>
</evidence>
<dbReference type="Proteomes" id="UP000521943">
    <property type="component" value="Unassembled WGS sequence"/>
</dbReference>
<keyword evidence="1" id="KW-0479">Metal-binding</keyword>
<keyword evidence="3" id="KW-0862">Zinc</keyword>
<gene>
    <name evidence="6" type="ORF">DFP72DRAFT_856864</name>
</gene>
<keyword evidence="7" id="KW-1185">Reference proteome</keyword>
<dbReference type="Pfam" id="PF01753">
    <property type="entry name" value="zf-MYND"/>
    <property type="match status" value="1"/>
</dbReference>
<dbReference type="GO" id="GO:0008270">
    <property type="term" value="F:zinc ion binding"/>
    <property type="evidence" value="ECO:0007669"/>
    <property type="project" value="UniProtKB-KW"/>
</dbReference>
<reference evidence="6 7" key="1">
    <citation type="submission" date="2020-07" db="EMBL/GenBank/DDBJ databases">
        <title>Comparative genomics of pyrophilous fungi reveals a link between fire events and developmental genes.</title>
        <authorList>
            <consortium name="DOE Joint Genome Institute"/>
            <person name="Steindorff A.S."/>
            <person name="Carver A."/>
            <person name="Calhoun S."/>
            <person name="Stillman K."/>
            <person name="Liu H."/>
            <person name="Lipzen A."/>
            <person name="Pangilinan J."/>
            <person name="Labutti K."/>
            <person name="Bruns T.D."/>
            <person name="Grigoriev I.V."/>
        </authorList>
    </citation>
    <scope>NUCLEOTIDE SEQUENCE [LARGE SCALE GENOMIC DNA]</scope>
    <source>
        <strain evidence="6 7">CBS 144469</strain>
    </source>
</reference>
<proteinExistence type="predicted"/>
<evidence type="ECO:0000256" key="2">
    <source>
        <dbReference type="ARBA" id="ARBA00022771"/>
    </source>
</evidence>
<dbReference type="EMBL" id="JACGCI010000111">
    <property type="protein sequence ID" value="KAF6744994.1"/>
    <property type="molecule type" value="Genomic_DNA"/>
</dbReference>
<dbReference type="InterPro" id="IPR002893">
    <property type="entry name" value="Znf_MYND"/>
</dbReference>
<dbReference type="OrthoDB" id="2900625at2759"/>
<keyword evidence="2 4" id="KW-0863">Zinc-finger</keyword>
<sequence>MTTPTGNDVLVILGQMSELTLSPSTMPVATIDDNRPGETLCNVTGIEKVAKLLHQLVHGRARLSQEEVDAIHLHFSVLEDQMCALASTSFLKLVSDVIYALSTWDPHLAATLTQSRRIIGVLAQLCTAFDVYDTYTSQFLAILATIMRDDTSRATFLGVFKDMPETKVQRVGKGIFLNLYQLREQHAANTVPLSTALKHLSSIVDVVCDIAMDEQLTTETFTMLQIPDLLVATFRNLELVYHLGEDHQSWQDTVVLLHKVFSVPQTGRLGSSQVVHTIASLLNGQALKMLFEVVVKGRGQLQHLRKTSLSIISWIASHCIYHPVHKIVHQRVRDFTRGLLRSIQLDKQGRKYWNQLTNVIHLAGQKVTRAARGRLRRRGCDNMTHTQRPAGHALARSKKCANCNAFMYCSYDCQRDDWRIHYQECHPWDQFWEGSDTVHLAFSLKVKIGILAFFESYVNSQLSLGLLPISGVEGPDVLMLEAASLPWRMYYAPFNLSIIPHSNRRDGARVRGFVEAWASEQRIVDLLHITFRHGHRQANVLVYARWHIDACRIIGGVFYVP</sequence>
<dbReference type="Gene3D" id="6.10.140.2220">
    <property type="match status" value="1"/>
</dbReference>
<dbReference type="AlphaFoldDB" id="A0A8H6LWS6"/>
<feature type="domain" description="MYND-type" evidence="5">
    <location>
        <begin position="377"/>
        <end position="425"/>
    </location>
</feature>
<dbReference type="PROSITE" id="PS50865">
    <property type="entry name" value="ZF_MYND_2"/>
    <property type="match status" value="1"/>
</dbReference>
<dbReference type="SUPFAM" id="SSF144232">
    <property type="entry name" value="HIT/MYND zinc finger-like"/>
    <property type="match status" value="1"/>
</dbReference>